<accession>A0A6A7Y6D1</accession>
<comment type="caution">
    <text evidence="1">The sequence shown here is derived from an EMBL/GenBank/DDBJ whole genome shotgun (WGS) entry which is preliminary data.</text>
</comment>
<organism evidence="1 2">
    <name type="scientific">Segnochrobactrum spirostomi</name>
    <dbReference type="NCBI Taxonomy" id="2608987"/>
    <lineage>
        <taxon>Bacteria</taxon>
        <taxon>Pseudomonadati</taxon>
        <taxon>Pseudomonadota</taxon>
        <taxon>Alphaproteobacteria</taxon>
        <taxon>Hyphomicrobiales</taxon>
        <taxon>Segnochrobactraceae</taxon>
        <taxon>Segnochrobactrum</taxon>
    </lineage>
</organism>
<name>A0A6A7Y6D1_9HYPH</name>
<dbReference type="EMBL" id="VWNA01000001">
    <property type="protein sequence ID" value="MQT13641.1"/>
    <property type="molecule type" value="Genomic_DNA"/>
</dbReference>
<dbReference type="AlphaFoldDB" id="A0A6A7Y6D1"/>
<protein>
    <submittedName>
        <fullName evidence="1">Uncharacterized protein</fullName>
    </submittedName>
</protein>
<gene>
    <name evidence="1" type="ORF">F0357_13525</name>
</gene>
<dbReference type="InterPro" id="IPR044000">
    <property type="entry name" value="Phage_tube_2"/>
</dbReference>
<dbReference type="Pfam" id="PF18906">
    <property type="entry name" value="Phage_tube_2"/>
    <property type="match status" value="1"/>
</dbReference>
<evidence type="ECO:0000313" key="2">
    <source>
        <dbReference type="Proteomes" id="UP000332515"/>
    </source>
</evidence>
<reference evidence="1 2" key="1">
    <citation type="submission" date="2019-09" db="EMBL/GenBank/DDBJ databases">
        <title>Segnochrobactrum spirostomi gen. nov., sp. nov., isolated from the ciliate Spirostomum cf. yagiui and description of a novel family, Segnochrobactraceae fam. nov. within the order Rhizobiales of the class Alphaproteobacteria.</title>
        <authorList>
            <person name="Akter S."/>
            <person name="Shazib S.U.A."/>
            <person name="Shin M.K."/>
        </authorList>
    </citation>
    <scope>NUCLEOTIDE SEQUENCE [LARGE SCALE GENOMIC DNA]</scope>
    <source>
        <strain evidence="1 2">Sp-1</strain>
    </source>
</reference>
<dbReference type="Proteomes" id="UP000332515">
    <property type="component" value="Unassembled WGS sequence"/>
</dbReference>
<proteinExistence type="predicted"/>
<evidence type="ECO:0000313" key="1">
    <source>
        <dbReference type="EMBL" id="MQT13641.1"/>
    </source>
</evidence>
<dbReference type="RefSeq" id="WP_153482631.1">
    <property type="nucleotide sequence ID" value="NZ_VWNA01000001.1"/>
</dbReference>
<keyword evidence="2" id="KW-1185">Reference proteome</keyword>
<sequence length="309" mass="32218">MARRWKKMAILAKVETTVGTDAVPTGAANAIQALDVTLTPLAGDEIQRDYMVPYLGNQGALLVGNYNELQFSVELSGSGTLGTPPALAPLLKACAFAEVITAGASVAYNPISSGFQAVSIYANLDGVNHVLLGARGTCTLNLAPKQIPRLQFNFKGLLGPIADVALPSVTLTSWLPAVPVSKANTPVWTLHGHSAIAESLSIDVGNTVTVRSLVNYEGIEITDRSATGSMVIEAVAIGTKDWFSLARAGTTGALAITHGMVAGNIVDIAAPAVQIGRPTYGQTDAIINNTLPLMLRPASGNDELTLTFR</sequence>